<evidence type="ECO:0000313" key="4">
    <source>
        <dbReference type="Proteomes" id="UP000244005"/>
    </source>
</evidence>
<reference evidence="3" key="2">
    <citation type="submission" date="2017-12" db="EMBL/GenBank/DDBJ databases">
        <title>WGS assembly of Marchantia polymorpha.</title>
        <authorList>
            <person name="Bowman J.L."/>
            <person name="Kohchi T."/>
            <person name="Yamato K.T."/>
            <person name="Jenkins J."/>
            <person name="Shu S."/>
            <person name="Ishizaki K."/>
            <person name="Yamaoka S."/>
            <person name="Nishihama R."/>
            <person name="Nakamura Y."/>
            <person name="Berger F."/>
            <person name="Adam C."/>
            <person name="Aki S.S."/>
            <person name="Althoff F."/>
            <person name="Araki T."/>
            <person name="Arteaga-Vazquez M.A."/>
            <person name="Balasubrmanian S."/>
            <person name="Bauer D."/>
            <person name="Boehm C.R."/>
            <person name="Briginshaw L."/>
            <person name="Caballero-Perez J."/>
            <person name="Catarino B."/>
            <person name="Chen F."/>
            <person name="Chiyoda S."/>
            <person name="Chovatia M."/>
            <person name="Davies K.M."/>
            <person name="Delmans M."/>
            <person name="Demura T."/>
            <person name="Dierschke T."/>
            <person name="Dolan L."/>
            <person name="Dorantes-Acosta A.E."/>
            <person name="Eklund D.M."/>
            <person name="Florent S.N."/>
            <person name="Flores-Sandoval E."/>
            <person name="Fujiyama A."/>
            <person name="Fukuzawa H."/>
            <person name="Galik B."/>
            <person name="Grimanelli D."/>
            <person name="Grimwood J."/>
            <person name="Grossniklaus U."/>
            <person name="Hamada T."/>
            <person name="Haseloff J."/>
            <person name="Hetherington A.J."/>
            <person name="Higo A."/>
            <person name="Hirakawa Y."/>
            <person name="Hundley H.N."/>
            <person name="Ikeda Y."/>
            <person name="Inoue K."/>
            <person name="Inoue S."/>
            <person name="Ishida S."/>
            <person name="Jia Q."/>
            <person name="Kakita M."/>
            <person name="Kanazawa T."/>
            <person name="Kawai Y."/>
            <person name="Kawashima T."/>
            <person name="Kennedy M."/>
            <person name="Kinose K."/>
            <person name="Kinoshita T."/>
            <person name="Kohara Y."/>
            <person name="Koide E."/>
            <person name="Komatsu K."/>
            <person name="Kopischke S."/>
            <person name="Kubo M."/>
            <person name="Kyozuka J."/>
            <person name="Lagercrantz U."/>
            <person name="Lin S.S."/>
            <person name="Lindquist E."/>
            <person name="Lipzen A.M."/>
            <person name="Lu C."/>
            <person name="Luna E.D."/>
            <person name="Martienssen R.A."/>
            <person name="Minamino N."/>
            <person name="Mizutani M."/>
            <person name="Mizutani M."/>
            <person name="Mochizuki N."/>
            <person name="Monte I."/>
            <person name="Mosher R."/>
            <person name="Nagasaki H."/>
            <person name="Nakagami H."/>
            <person name="Naramoto S."/>
            <person name="Nishitani K."/>
            <person name="Ohtani M."/>
            <person name="Okamoto T."/>
            <person name="Okumura M."/>
            <person name="Phillips J."/>
            <person name="Pollak B."/>
            <person name="Reinders A."/>
            <person name="Roevekamp M."/>
            <person name="Sano R."/>
            <person name="Sawa S."/>
            <person name="Schmid M.W."/>
            <person name="Shirakawa M."/>
            <person name="Solano R."/>
            <person name="Spunde A."/>
            <person name="Suetsugu N."/>
            <person name="Sugano S."/>
            <person name="Sugiyama A."/>
            <person name="Sun R."/>
            <person name="Suzuki Y."/>
            <person name="Takenaka M."/>
            <person name="Takezawa D."/>
            <person name="Tomogane H."/>
            <person name="Tsuzuki M."/>
            <person name="Ueda T."/>
            <person name="Umeda M."/>
            <person name="Ward J.M."/>
            <person name="Watanabe Y."/>
            <person name="Yazaki K."/>
            <person name="Yokoyama R."/>
            <person name="Yoshitake Y."/>
            <person name="Yotsui I."/>
            <person name="Zachgo S."/>
            <person name="Schmutz J."/>
        </authorList>
    </citation>
    <scope>NUCLEOTIDE SEQUENCE [LARGE SCALE GENOMIC DNA]</scope>
    <source>
        <strain evidence="3">Tak-1</strain>
    </source>
</reference>
<accession>A0A2R6XIX3</accession>
<evidence type="ECO:0000256" key="2">
    <source>
        <dbReference type="SAM" id="SignalP"/>
    </source>
</evidence>
<dbReference type="AlphaFoldDB" id="A0A2R6XIX3"/>
<feature type="chain" id="PRO_5041804642" evidence="2">
    <location>
        <begin position="20"/>
        <end position="138"/>
    </location>
</feature>
<reference evidence="4" key="1">
    <citation type="journal article" date="2017" name="Cell">
        <title>Insights into land plant evolution garnered from the Marchantia polymorpha genome.</title>
        <authorList>
            <person name="Bowman J.L."/>
            <person name="Kohchi T."/>
            <person name="Yamato K.T."/>
            <person name="Jenkins J."/>
            <person name="Shu S."/>
            <person name="Ishizaki K."/>
            <person name="Yamaoka S."/>
            <person name="Nishihama R."/>
            <person name="Nakamura Y."/>
            <person name="Berger F."/>
            <person name="Adam C."/>
            <person name="Aki S.S."/>
            <person name="Althoff F."/>
            <person name="Araki T."/>
            <person name="Arteaga-Vazquez M.A."/>
            <person name="Balasubrmanian S."/>
            <person name="Barry K."/>
            <person name="Bauer D."/>
            <person name="Boehm C.R."/>
            <person name="Briginshaw L."/>
            <person name="Caballero-Perez J."/>
            <person name="Catarino B."/>
            <person name="Chen F."/>
            <person name="Chiyoda S."/>
            <person name="Chovatia M."/>
            <person name="Davies K.M."/>
            <person name="Delmans M."/>
            <person name="Demura T."/>
            <person name="Dierschke T."/>
            <person name="Dolan L."/>
            <person name="Dorantes-Acosta A.E."/>
            <person name="Eklund D.M."/>
            <person name="Florent S.N."/>
            <person name="Flores-Sandoval E."/>
            <person name="Fujiyama A."/>
            <person name="Fukuzawa H."/>
            <person name="Galik B."/>
            <person name="Grimanelli D."/>
            <person name="Grimwood J."/>
            <person name="Grossniklaus U."/>
            <person name="Hamada T."/>
            <person name="Haseloff J."/>
            <person name="Hetherington A.J."/>
            <person name="Higo A."/>
            <person name="Hirakawa Y."/>
            <person name="Hundley H.N."/>
            <person name="Ikeda Y."/>
            <person name="Inoue K."/>
            <person name="Inoue S.I."/>
            <person name="Ishida S."/>
            <person name="Jia Q."/>
            <person name="Kakita M."/>
            <person name="Kanazawa T."/>
            <person name="Kawai Y."/>
            <person name="Kawashima T."/>
            <person name="Kennedy M."/>
            <person name="Kinose K."/>
            <person name="Kinoshita T."/>
            <person name="Kohara Y."/>
            <person name="Koide E."/>
            <person name="Komatsu K."/>
            <person name="Kopischke S."/>
            <person name="Kubo M."/>
            <person name="Kyozuka J."/>
            <person name="Lagercrantz U."/>
            <person name="Lin S.S."/>
            <person name="Lindquist E."/>
            <person name="Lipzen A.M."/>
            <person name="Lu C.W."/>
            <person name="De Luna E."/>
            <person name="Martienssen R.A."/>
            <person name="Minamino N."/>
            <person name="Mizutani M."/>
            <person name="Mizutani M."/>
            <person name="Mochizuki N."/>
            <person name="Monte I."/>
            <person name="Mosher R."/>
            <person name="Nagasaki H."/>
            <person name="Nakagami H."/>
            <person name="Naramoto S."/>
            <person name="Nishitani K."/>
            <person name="Ohtani M."/>
            <person name="Okamoto T."/>
            <person name="Okumura M."/>
            <person name="Phillips J."/>
            <person name="Pollak B."/>
            <person name="Reinders A."/>
            <person name="Rovekamp M."/>
            <person name="Sano R."/>
            <person name="Sawa S."/>
            <person name="Schmid M.W."/>
            <person name="Shirakawa M."/>
            <person name="Solano R."/>
            <person name="Spunde A."/>
            <person name="Suetsugu N."/>
            <person name="Sugano S."/>
            <person name="Sugiyama A."/>
            <person name="Sun R."/>
            <person name="Suzuki Y."/>
            <person name="Takenaka M."/>
            <person name="Takezawa D."/>
            <person name="Tomogane H."/>
            <person name="Tsuzuki M."/>
            <person name="Ueda T."/>
            <person name="Umeda M."/>
            <person name="Ward J.M."/>
            <person name="Watanabe Y."/>
            <person name="Yazaki K."/>
            <person name="Yokoyama R."/>
            <person name="Yoshitake Y."/>
            <person name="Yotsui I."/>
            <person name="Zachgo S."/>
            <person name="Schmutz J."/>
        </authorList>
    </citation>
    <scope>NUCLEOTIDE SEQUENCE [LARGE SCALE GENOMIC DNA]</scope>
    <source>
        <strain evidence="4">Tak-1</strain>
    </source>
</reference>
<sequence length="138" mass="13441">MAKSVCFFIAMILCTQVNAQGSVSAPGAVPSSPPAPSAVTPSVPPSAITFLPSSAPAPAPSPPSTPSSSMTPSPSAAVPSSTPSSTPSPSPVSAAPKLAIAARAPAPSQQKNAGEMLSISGWSKIVLVSGFLVAASVY</sequence>
<feature type="region of interest" description="Disordered" evidence="1">
    <location>
        <begin position="22"/>
        <end position="112"/>
    </location>
</feature>
<dbReference type="Gramene" id="Mp8g02350.1">
    <property type="protein sequence ID" value="Mp8g02350.1.cds"/>
    <property type="gene ID" value="Mp8g02350"/>
</dbReference>
<feature type="compositionally biased region" description="Pro residues" evidence="1">
    <location>
        <begin position="55"/>
        <end position="65"/>
    </location>
</feature>
<evidence type="ECO:0000256" key="1">
    <source>
        <dbReference type="SAM" id="MobiDB-lite"/>
    </source>
</evidence>
<gene>
    <name evidence="3" type="ORF">MARPO_0012s0032</name>
</gene>
<proteinExistence type="predicted"/>
<feature type="compositionally biased region" description="Low complexity" evidence="1">
    <location>
        <begin position="37"/>
        <end position="54"/>
    </location>
</feature>
<keyword evidence="2" id="KW-0732">Signal</keyword>
<feature type="signal peptide" evidence="2">
    <location>
        <begin position="1"/>
        <end position="19"/>
    </location>
</feature>
<organism evidence="3 4">
    <name type="scientific">Marchantia polymorpha</name>
    <name type="common">Common liverwort</name>
    <name type="synonym">Marchantia aquatica</name>
    <dbReference type="NCBI Taxonomy" id="3197"/>
    <lineage>
        <taxon>Eukaryota</taxon>
        <taxon>Viridiplantae</taxon>
        <taxon>Streptophyta</taxon>
        <taxon>Embryophyta</taxon>
        <taxon>Marchantiophyta</taxon>
        <taxon>Marchantiopsida</taxon>
        <taxon>Marchantiidae</taxon>
        <taxon>Marchantiales</taxon>
        <taxon>Marchantiaceae</taxon>
        <taxon>Marchantia</taxon>
    </lineage>
</organism>
<dbReference type="EMBL" id="KZ772684">
    <property type="protein sequence ID" value="PTQ46070.1"/>
    <property type="molecule type" value="Genomic_DNA"/>
</dbReference>
<keyword evidence="4" id="KW-1185">Reference proteome</keyword>
<dbReference type="Proteomes" id="UP000244005">
    <property type="component" value="Unassembled WGS sequence"/>
</dbReference>
<name>A0A2R6XIX3_MARPO</name>
<protein>
    <submittedName>
        <fullName evidence="3">Uncharacterized protein</fullName>
    </submittedName>
</protein>
<dbReference type="Gramene" id="Mp8g02350.2">
    <property type="protein sequence ID" value="Mp8g02350.2.cds"/>
    <property type="gene ID" value="Mp8g02350"/>
</dbReference>
<feature type="compositionally biased region" description="Low complexity" evidence="1">
    <location>
        <begin position="66"/>
        <end position="107"/>
    </location>
</feature>
<evidence type="ECO:0000313" key="3">
    <source>
        <dbReference type="EMBL" id="PTQ46070.1"/>
    </source>
</evidence>
<dbReference type="EMBL" id="KZ772684">
    <property type="protein sequence ID" value="PTQ46069.1"/>
    <property type="molecule type" value="Genomic_DNA"/>
</dbReference>